<protein>
    <recommendedName>
        <fullName evidence="1">Vacuolar import/degradation Vid27 C-terminal domain-containing protein</fullName>
    </recommendedName>
</protein>
<dbReference type="AlphaFoldDB" id="A0AAD1U087"/>
<dbReference type="EMBL" id="CAMPGE010000831">
    <property type="protein sequence ID" value="CAI2359590.1"/>
    <property type="molecule type" value="Genomic_DNA"/>
</dbReference>
<dbReference type="Proteomes" id="UP001295684">
    <property type="component" value="Unassembled WGS sequence"/>
</dbReference>
<dbReference type="InterPro" id="IPR013863">
    <property type="entry name" value="VID27_C"/>
</dbReference>
<dbReference type="Gene3D" id="2.130.10.10">
    <property type="entry name" value="YVTN repeat-like/Quinoprotein amine dehydrogenase"/>
    <property type="match status" value="1"/>
</dbReference>
<dbReference type="InterPro" id="IPR036322">
    <property type="entry name" value="WD40_repeat_dom_sf"/>
</dbReference>
<accession>A0AAD1U087</accession>
<name>A0AAD1U087_EUPCR</name>
<dbReference type="InterPro" id="IPR015943">
    <property type="entry name" value="WD40/YVTN_repeat-like_dom_sf"/>
</dbReference>
<proteinExistence type="predicted"/>
<evidence type="ECO:0000313" key="3">
    <source>
        <dbReference type="Proteomes" id="UP001295684"/>
    </source>
</evidence>
<evidence type="ECO:0000313" key="2">
    <source>
        <dbReference type="EMBL" id="CAI2359590.1"/>
    </source>
</evidence>
<dbReference type="GO" id="GO:0005737">
    <property type="term" value="C:cytoplasm"/>
    <property type="evidence" value="ECO:0007669"/>
    <property type="project" value="TreeGrafter"/>
</dbReference>
<comment type="caution">
    <text evidence="2">The sequence shown here is derived from an EMBL/GenBank/DDBJ whole genome shotgun (WGS) entry which is preliminary data.</text>
</comment>
<dbReference type="Pfam" id="PF08553">
    <property type="entry name" value="VID27"/>
    <property type="match status" value="1"/>
</dbReference>
<feature type="domain" description="Vacuolar import/degradation Vid27 C-terminal" evidence="1">
    <location>
        <begin position="362"/>
        <end position="689"/>
    </location>
</feature>
<evidence type="ECO:0000259" key="1">
    <source>
        <dbReference type="Pfam" id="PF08553"/>
    </source>
</evidence>
<reference evidence="2" key="1">
    <citation type="submission" date="2023-07" db="EMBL/GenBank/DDBJ databases">
        <authorList>
            <consortium name="AG Swart"/>
            <person name="Singh M."/>
            <person name="Singh A."/>
            <person name="Seah K."/>
            <person name="Emmerich C."/>
        </authorList>
    </citation>
    <scope>NUCLEOTIDE SEQUENCE</scope>
    <source>
        <strain evidence="2">DP1</strain>
    </source>
</reference>
<organism evidence="2 3">
    <name type="scientific">Euplotes crassus</name>
    <dbReference type="NCBI Taxonomy" id="5936"/>
    <lineage>
        <taxon>Eukaryota</taxon>
        <taxon>Sar</taxon>
        <taxon>Alveolata</taxon>
        <taxon>Ciliophora</taxon>
        <taxon>Intramacronucleata</taxon>
        <taxon>Spirotrichea</taxon>
        <taxon>Hypotrichia</taxon>
        <taxon>Euplotida</taxon>
        <taxon>Euplotidae</taxon>
        <taxon>Moneuplotes</taxon>
    </lineage>
</organism>
<dbReference type="InterPro" id="IPR040458">
    <property type="entry name" value="Vid27"/>
</dbReference>
<keyword evidence="3" id="KW-1185">Reference proteome</keyword>
<gene>
    <name evidence="2" type="ORF">ECRASSUSDP1_LOCUS882</name>
</gene>
<dbReference type="PANTHER" id="PTHR31913">
    <property type="entry name" value="VACUOLAR IMPORT AND DEGRADATION PROTEIN 27"/>
    <property type="match status" value="1"/>
</dbReference>
<sequence length="691" mass="78996">MAGILRRFTKFIFGEGEEEELNALINKVEQYKCVHTRLYCFHTESATKMSIYTKAKASLVWNDSTGKFFVCLENLCDDDDEDEDEENQIFLPLIKDLNWNLDESKNDDDDFAIKHFFDYTKQKDLKNVGGGRYEVNFTTDAKTDEIENFENYINDILDFVEKITPAEETKESTQADEEEKKEFSDSLFEGKGTLFQYNNEEDKNEVVEENVKFLVQKLEGDFKYAFTVIVEDVGEILIQTHVHEGTQASINSSSGVIMWIHDTFTSGDEDLNAFVFYFTNKGEKDIDILSKAVSKCIFECQRKVSIEDNVKEEDMSWMADAYVEDLREEEDKSEYNDEDEEYQGIDESYKDMIMEDDQEYDNKDFLQAHTYDRAFVVRGEGFGVYGTDNDSGLSYCGDIPILNEYSGAPAENLMLHDNENKLLFIDPQEKNLIKCYDFEKDKVVEEWEGEGVKKFNSFFGETKNSQSTPGSNIIACSDKGMYLMDPRVNTASKNVSQKVYSTNYLFSKITANMNGNIAVGSKNGEIRLYTKMGQTAKTMLPGIGQEITHLDVSQDGSWILATCKNYILVIPTKTKSGQTGFEKKMGKEKPKPKKLKLTQSDVVKYGLKKKEFTKATFNNGGNITESFITVSIGKFVVIWKLKKVKKGNLGDYDIKELHNSVVASESKYNTENEIMVALPKSLTVETRKKRK</sequence>
<dbReference type="SUPFAM" id="SSF50978">
    <property type="entry name" value="WD40 repeat-like"/>
    <property type="match status" value="1"/>
</dbReference>
<dbReference type="PANTHER" id="PTHR31913:SF0">
    <property type="entry name" value="VACUOLAR IMPORT AND DEGRADATION PROTEIN 27"/>
    <property type="match status" value="1"/>
</dbReference>
<dbReference type="GO" id="GO:0005634">
    <property type="term" value="C:nucleus"/>
    <property type="evidence" value="ECO:0007669"/>
    <property type="project" value="TreeGrafter"/>
</dbReference>